<dbReference type="OrthoDB" id="253961at2"/>
<gene>
    <name evidence="2" type="ORF">Pan97_27010</name>
</gene>
<protein>
    <recommendedName>
        <fullName evidence="4">Cadherin domain protein</fullName>
    </recommendedName>
</protein>
<sequence length="951" mass="101201">MTNGLSLQPLQRRQRRQQQVLSFELCEERALLAVLDLMPGAAAGTITDENGTTVITVAPDQVIDLTAELESTETPITGYQINFGNSASSLVLANWTNNDKSFSLAVDSTLDHTQDDRFVAAIGFSGIPAPPTTALGTFQVSAPTTEGDYLLTLDFTTGGETENTILSDGLGNAVPITDFGNLIIRVQIPNDPPTISKVDDVTIDEDAMTGDLPFTVGDTESSADSLVVTASSDDQALVPDENIIIIGTGTHRTVKVTPLADQNGSAVITLVVSDGVKITEESFTVNVTPVNDAPTITAIDDTNIDEDTTTGDLAFTIGDLETSTDLLIVSASSDNQALVPDGNIVITGTEANRTVRVTPPANQYGSALITLVVSDGDKTTETAFALDVTPINDPPTGIQLSANTFDENVDAAVVASITVDDVDSADTYSFDISDNRFEIVNGDLKLKSGNVIDFEVEPEISVTIGATDSGNLFVEETFLLEVVNKNDMPEVNQTISEVIADLGDPAVSIDVSDVFRDQDIASMGDVLTVTVAQNSNPGVVTAAVIDNDLELEFSTISFGSSVITLRATDSQNDFVETSFQVTVKLDSSVSVKISSLSDSGAIGSVRTIDLTPKVLHEWQNAIAGIWVTVGDEIPTVPFDLTVQLDWSPLRYETAELIDFLGADAAVNTTLGQDAATSDVTLVGVDLSGYSIGENVLVGRVALNVDAEDLIGVPMDAAGVYPTLVEDIGFALNSAALVVDNVDLKTAPTPQVDLSPVIYDADDSGRVGISDFALFIRNYGRLTDGSNPDSYRFDYDRSGRVGISDFALLIQHYSRSKPNDRFVNMPGLTSPLSGASASPLLEGEPDGDLAPSTSNLPATPASGAANENTIFILPVSPLEDRSAGAAISDKDLQPLRYRVDDEHASLEVDADQFFQVYEHVLNAEFELIEHYVDEECVFPDVLDESLKDFWEE</sequence>
<dbReference type="InterPro" id="IPR036439">
    <property type="entry name" value="Dockerin_dom_sf"/>
</dbReference>
<dbReference type="Gene3D" id="1.10.1330.10">
    <property type="entry name" value="Dockerin domain"/>
    <property type="match status" value="1"/>
</dbReference>
<dbReference type="InterPro" id="IPR018247">
    <property type="entry name" value="EF_Hand_1_Ca_BS"/>
</dbReference>
<evidence type="ECO:0000313" key="2">
    <source>
        <dbReference type="EMBL" id="QDU75667.1"/>
    </source>
</evidence>
<accession>A0A518C8W8</accession>
<evidence type="ECO:0000313" key="3">
    <source>
        <dbReference type="Proteomes" id="UP000318626"/>
    </source>
</evidence>
<evidence type="ECO:0008006" key="4">
    <source>
        <dbReference type="Google" id="ProtNLM"/>
    </source>
</evidence>
<dbReference type="PROSITE" id="PS00018">
    <property type="entry name" value="EF_HAND_1"/>
    <property type="match status" value="2"/>
</dbReference>
<feature type="region of interest" description="Disordered" evidence="1">
    <location>
        <begin position="832"/>
        <end position="860"/>
    </location>
</feature>
<reference evidence="3" key="1">
    <citation type="submission" date="2019-02" db="EMBL/GenBank/DDBJ databases">
        <title>Deep-cultivation of Planctomycetes and their phenomic and genomic characterization uncovers novel biology.</title>
        <authorList>
            <person name="Wiegand S."/>
            <person name="Jogler M."/>
            <person name="Boedeker C."/>
            <person name="Pinto D."/>
            <person name="Vollmers J."/>
            <person name="Rivas-Marin E."/>
            <person name="Kohn T."/>
            <person name="Peeters S.H."/>
            <person name="Heuer A."/>
            <person name="Rast P."/>
            <person name="Oberbeckmann S."/>
            <person name="Bunk B."/>
            <person name="Jeske O."/>
            <person name="Meyerdierks A."/>
            <person name="Storesund J.E."/>
            <person name="Kallscheuer N."/>
            <person name="Luecker S."/>
            <person name="Lage O.M."/>
            <person name="Pohl T."/>
            <person name="Merkel B.J."/>
            <person name="Hornburger P."/>
            <person name="Mueller R.-W."/>
            <person name="Bruemmer F."/>
            <person name="Labrenz M."/>
            <person name="Spormann A.M."/>
            <person name="Op den Camp H."/>
            <person name="Overmann J."/>
            <person name="Amann R."/>
            <person name="Jetten M.S.M."/>
            <person name="Mascher T."/>
            <person name="Medema M.H."/>
            <person name="Devos D.P."/>
            <person name="Kaster A.-K."/>
            <person name="Ovreas L."/>
            <person name="Rohde M."/>
            <person name="Galperin M.Y."/>
            <person name="Jogler C."/>
        </authorList>
    </citation>
    <scope>NUCLEOTIDE SEQUENCE [LARGE SCALE GENOMIC DNA]</scope>
    <source>
        <strain evidence="3">Pan97</strain>
    </source>
</reference>
<dbReference type="GO" id="GO:0000272">
    <property type="term" value="P:polysaccharide catabolic process"/>
    <property type="evidence" value="ECO:0007669"/>
    <property type="project" value="InterPro"/>
</dbReference>
<dbReference type="EMBL" id="CP036289">
    <property type="protein sequence ID" value="QDU75667.1"/>
    <property type="molecule type" value="Genomic_DNA"/>
</dbReference>
<dbReference type="KEGG" id="bvo:Pan97_27010"/>
<keyword evidence="3" id="KW-1185">Reference proteome</keyword>
<proteinExistence type="predicted"/>
<name>A0A518C8W8_9BACT</name>
<dbReference type="Proteomes" id="UP000318626">
    <property type="component" value="Chromosome"/>
</dbReference>
<organism evidence="2 3">
    <name type="scientific">Bremerella volcania</name>
    <dbReference type="NCBI Taxonomy" id="2527984"/>
    <lineage>
        <taxon>Bacteria</taxon>
        <taxon>Pseudomonadati</taxon>
        <taxon>Planctomycetota</taxon>
        <taxon>Planctomycetia</taxon>
        <taxon>Pirellulales</taxon>
        <taxon>Pirellulaceae</taxon>
        <taxon>Bremerella</taxon>
    </lineage>
</organism>
<evidence type="ECO:0000256" key="1">
    <source>
        <dbReference type="SAM" id="MobiDB-lite"/>
    </source>
</evidence>
<dbReference type="AlphaFoldDB" id="A0A518C8W8"/>
<dbReference type="RefSeq" id="WP_144973227.1">
    <property type="nucleotide sequence ID" value="NZ_CP036289.1"/>
</dbReference>
<dbReference type="CDD" id="cd11304">
    <property type="entry name" value="Cadherin_repeat"/>
    <property type="match status" value="1"/>
</dbReference>